<protein>
    <submittedName>
        <fullName evidence="2">DUF4961 domain-containing protein</fullName>
    </submittedName>
</protein>
<proteinExistence type="predicted"/>
<dbReference type="Pfam" id="PF16328">
    <property type="entry name" value="DUF4961"/>
    <property type="match status" value="1"/>
</dbReference>
<sequence>MRSNLHIKGKKLWRACTCLILGIMLACCGEEITGVDQPAAATVGSTVPITVHINIPTAGNGGPDYLIFGFLVPKGWKTAQNAKITYNSEALGGGVMTLLTDATLPKNGGGLTWPAYMKKTFGIGANLIDDMEWVAYQSEKSYTHNGNTFTGDILINLKVGADNNNTLVKLGYVITDSGNGFTSDSNGTYYSVVMSKTCFEVTGGSGDLVDFCNPQLTIVDPPKSLDNDFVTLTFDGNVADTPLSGKNELYLCATAYTSDGKTIAVCEQTDKTKLVQTSPTSKRYRLTFWPKAFFNTTDAQTITKMEYFVTDKAGTTKVGYGNTLEPFVYTFKCG</sequence>
<feature type="chain" id="PRO_5020352558" evidence="1">
    <location>
        <begin position="27"/>
        <end position="334"/>
    </location>
</feature>
<dbReference type="PROSITE" id="PS51257">
    <property type="entry name" value="PROKAR_LIPOPROTEIN"/>
    <property type="match status" value="1"/>
</dbReference>
<evidence type="ECO:0000313" key="2">
    <source>
        <dbReference type="EMBL" id="RYU87302.1"/>
    </source>
</evidence>
<name>A0A4Q5LJS5_9SPHI</name>
<comment type="caution">
    <text evidence="2">The sequence shown here is derived from an EMBL/GenBank/DDBJ whole genome shotgun (WGS) entry which is preliminary data.</text>
</comment>
<dbReference type="EMBL" id="SEWG01000007">
    <property type="protein sequence ID" value="RYU87302.1"/>
    <property type="molecule type" value="Genomic_DNA"/>
</dbReference>
<gene>
    <name evidence="2" type="ORF">EWM62_16450</name>
</gene>
<accession>A0A4Q5LJS5</accession>
<evidence type="ECO:0000256" key="1">
    <source>
        <dbReference type="SAM" id="SignalP"/>
    </source>
</evidence>
<reference evidence="2 3" key="1">
    <citation type="submission" date="2019-02" db="EMBL/GenBank/DDBJ databases">
        <title>Bacterial novel species Mucilaginibacter sp. 17JY9-4 isolated from soil.</title>
        <authorList>
            <person name="Jung H.-Y."/>
        </authorList>
    </citation>
    <scope>NUCLEOTIDE SEQUENCE [LARGE SCALE GENOMIC DNA]</scope>
    <source>
        <strain evidence="2 3">17JY9-4</strain>
    </source>
</reference>
<organism evidence="2 3">
    <name type="scientific">Mucilaginibacter terrigena</name>
    <dbReference type="NCBI Taxonomy" id="2492395"/>
    <lineage>
        <taxon>Bacteria</taxon>
        <taxon>Pseudomonadati</taxon>
        <taxon>Bacteroidota</taxon>
        <taxon>Sphingobacteriia</taxon>
        <taxon>Sphingobacteriales</taxon>
        <taxon>Sphingobacteriaceae</taxon>
        <taxon>Mucilaginibacter</taxon>
    </lineage>
</organism>
<keyword evidence="3" id="KW-1185">Reference proteome</keyword>
<evidence type="ECO:0000313" key="3">
    <source>
        <dbReference type="Proteomes" id="UP000293331"/>
    </source>
</evidence>
<dbReference type="Proteomes" id="UP000293331">
    <property type="component" value="Unassembled WGS sequence"/>
</dbReference>
<feature type="signal peptide" evidence="1">
    <location>
        <begin position="1"/>
        <end position="26"/>
    </location>
</feature>
<keyword evidence="1" id="KW-0732">Signal</keyword>
<dbReference type="InterPro" id="IPR032522">
    <property type="entry name" value="DUF4961"/>
</dbReference>
<dbReference type="AlphaFoldDB" id="A0A4Q5LJS5"/>
<dbReference type="OrthoDB" id="1406466at2"/>
<dbReference type="RefSeq" id="WP_129877772.1">
    <property type="nucleotide sequence ID" value="NZ_SEWG01000007.1"/>
</dbReference>